<proteinExistence type="predicted"/>
<feature type="compositionally biased region" description="Basic residues" evidence="1">
    <location>
        <begin position="648"/>
        <end position="664"/>
    </location>
</feature>
<organism evidence="2 3">
    <name type="scientific">Marasmius tenuissimus</name>
    <dbReference type="NCBI Taxonomy" id="585030"/>
    <lineage>
        <taxon>Eukaryota</taxon>
        <taxon>Fungi</taxon>
        <taxon>Dikarya</taxon>
        <taxon>Basidiomycota</taxon>
        <taxon>Agaricomycotina</taxon>
        <taxon>Agaricomycetes</taxon>
        <taxon>Agaricomycetidae</taxon>
        <taxon>Agaricales</taxon>
        <taxon>Marasmiineae</taxon>
        <taxon>Marasmiaceae</taxon>
        <taxon>Marasmius</taxon>
    </lineage>
</organism>
<evidence type="ECO:0000313" key="3">
    <source>
        <dbReference type="Proteomes" id="UP001437256"/>
    </source>
</evidence>
<feature type="region of interest" description="Disordered" evidence="1">
    <location>
        <begin position="615"/>
        <end position="664"/>
    </location>
</feature>
<evidence type="ECO:0000256" key="1">
    <source>
        <dbReference type="SAM" id="MobiDB-lite"/>
    </source>
</evidence>
<feature type="compositionally biased region" description="Polar residues" evidence="1">
    <location>
        <begin position="315"/>
        <end position="328"/>
    </location>
</feature>
<name>A0ABR3ADX5_9AGAR</name>
<feature type="compositionally biased region" description="Basic and acidic residues" evidence="1">
    <location>
        <begin position="619"/>
        <end position="640"/>
    </location>
</feature>
<reference evidence="2 3" key="1">
    <citation type="submission" date="2024-05" db="EMBL/GenBank/DDBJ databases">
        <title>A draft genome resource for the thread blight pathogen Marasmius tenuissimus strain MS-2.</title>
        <authorList>
            <person name="Yulfo-Soto G.E."/>
            <person name="Baruah I.K."/>
            <person name="Amoako-Attah I."/>
            <person name="Bukari Y."/>
            <person name="Meinhardt L.W."/>
            <person name="Bailey B.A."/>
            <person name="Cohen S.P."/>
        </authorList>
    </citation>
    <scope>NUCLEOTIDE SEQUENCE [LARGE SCALE GENOMIC DNA]</scope>
    <source>
        <strain evidence="2 3">MS-2</strain>
    </source>
</reference>
<feature type="compositionally biased region" description="Low complexity" evidence="1">
    <location>
        <begin position="21"/>
        <end position="35"/>
    </location>
</feature>
<feature type="region of interest" description="Disordered" evidence="1">
    <location>
        <begin position="1"/>
        <end position="215"/>
    </location>
</feature>
<feature type="compositionally biased region" description="Polar residues" evidence="1">
    <location>
        <begin position="1"/>
        <end position="14"/>
    </location>
</feature>
<feature type="compositionally biased region" description="Polar residues" evidence="1">
    <location>
        <begin position="174"/>
        <end position="200"/>
    </location>
</feature>
<feature type="compositionally biased region" description="Polar residues" evidence="1">
    <location>
        <begin position="88"/>
        <end position="99"/>
    </location>
</feature>
<evidence type="ECO:0000313" key="2">
    <source>
        <dbReference type="EMBL" id="KAL0071783.1"/>
    </source>
</evidence>
<feature type="region of interest" description="Disordered" evidence="1">
    <location>
        <begin position="357"/>
        <end position="428"/>
    </location>
</feature>
<sequence>MSDFSEQASTSSRPPQLFRRSAPLSAFLPSSPSGSTHVTAQWIEKVDDKEQLGKEQVKPTPKRQSNNLSLAGKQPHETSKATPEAQPLSAQTDTASQQRGFFDAVPAVPYDPFSVTNKKSSGENTAPSSPKHRPPPIAILTEIKAPDDQKNSRPFSFIGPLPSPAWSCDGTHAATPTSISPPKTDSESSPSRLSTPTATTSRKEEQYRSKNNSTPLLVEGELQAIALVADTTRDINRAGPRSGVGASLLHSGYEQEWPLPPSHVGRGDSLPTSVVPQRFTLAPGRRSEHGPELAVPRPRTVSSLWRATDVGLASPQPSGQTRLRTSSAHGLHQAPSHLRPVLPPQTRSQTVYIAHHSTPSPAPRLVPGYSHPHPLQMSPSVSPYPLTPQDDTPDQFHFPVHLHQPSPVYHLPPSQFQDHDSASLRTATPKRHLSSYDAFDWQPRDTWNSRADVQYSRERSYSVVYHDTPIQYILQPSPQPRHSYQNSTPAFTSRSTWFDGPSTLSLDAQPPSSYSYFPPQQPFTRVRSSTLPSAPNPHYNYLQQSPPDIPLAREYLPRFQSSPDISIPQHNTRALVTPELLQAGPTPRVPSLSPAAPRVVSQYLANYELVPPKGTFLEAEPRPMSREGKGERKDKAKDRSSAIGFLRKSLKKKKPTKKPSRSEL</sequence>
<accession>A0ABR3ADX5</accession>
<gene>
    <name evidence="2" type="ORF">AAF712_000705</name>
</gene>
<keyword evidence="3" id="KW-1185">Reference proteome</keyword>
<comment type="caution">
    <text evidence="2">The sequence shown here is derived from an EMBL/GenBank/DDBJ whole genome shotgun (WGS) entry which is preliminary data.</text>
</comment>
<feature type="compositionally biased region" description="Basic and acidic residues" evidence="1">
    <location>
        <begin position="44"/>
        <end position="57"/>
    </location>
</feature>
<feature type="region of interest" description="Disordered" evidence="1">
    <location>
        <begin position="311"/>
        <end position="343"/>
    </location>
</feature>
<feature type="compositionally biased region" description="Polar residues" evidence="1">
    <location>
        <begin position="114"/>
        <end position="128"/>
    </location>
</feature>
<protein>
    <submittedName>
        <fullName evidence="2">Uncharacterized protein</fullName>
    </submittedName>
</protein>
<dbReference type="EMBL" id="JBBXMP010000002">
    <property type="protein sequence ID" value="KAL0071783.1"/>
    <property type="molecule type" value="Genomic_DNA"/>
</dbReference>
<dbReference type="Proteomes" id="UP001437256">
    <property type="component" value="Unassembled WGS sequence"/>
</dbReference>